<gene>
    <name evidence="5" type="ORF">NE237_014815</name>
</gene>
<dbReference type="EMBL" id="JAMYWD010000006">
    <property type="protein sequence ID" value="KAJ4968114.1"/>
    <property type="molecule type" value="Genomic_DNA"/>
</dbReference>
<sequence length="282" mass="31749">MGNRGMLGLVVCGLMKSIVPTVVDMMQDFKIGYLTLSSEKSVKARHQKIWLYLEDLARDKLVAVCEPYGFHLLMMGRRSNGSIVFSFETRALDLIEVHPGEVLVVDKSQIQSMCLLVVGLWFLWRRRKIRRKKKILVKVVETNTICVICGELVGDQISFILAFLYLVVQLLVVVVTSLLLRLCADGKRSMGFSVAYGVSKLNGFILEPVMTFGQGGVEGCFQLVLLRRGRLTETLDRLVQLSNACVVHHPVDALGEFKNESTKYCYGFASFEDSSPRKKMEK</sequence>
<feature type="signal peptide" evidence="4">
    <location>
        <begin position="1"/>
        <end position="21"/>
    </location>
</feature>
<name>A0A9Q0QQM4_9MAGN</name>
<dbReference type="Gene3D" id="3.60.20.10">
    <property type="entry name" value="Glutamine Phosphoribosylpyrophosphate, subunit 1, domain 1"/>
    <property type="match status" value="1"/>
</dbReference>
<keyword evidence="3" id="KW-1133">Transmembrane helix</keyword>
<dbReference type="InterPro" id="IPR029055">
    <property type="entry name" value="Ntn_hydrolases_N"/>
</dbReference>
<feature type="transmembrane region" description="Helical" evidence="3">
    <location>
        <begin position="159"/>
        <end position="180"/>
    </location>
</feature>
<protein>
    <submittedName>
        <fullName evidence="5">Uncharacterized protein</fullName>
    </submittedName>
</protein>
<reference evidence="5" key="1">
    <citation type="journal article" date="2023" name="Plant J.">
        <title>The genome of the king protea, Protea cynaroides.</title>
        <authorList>
            <person name="Chang J."/>
            <person name="Duong T.A."/>
            <person name="Schoeman C."/>
            <person name="Ma X."/>
            <person name="Roodt D."/>
            <person name="Barker N."/>
            <person name="Li Z."/>
            <person name="Van de Peer Y."/>
            <person name="Mizrachi E."/>
        </authorList>
    </citation>
    <scope>NUCLEOTIDE SEQUENCE</scope>
    <source>
        <tissue evidence="5">Young leaves</tissue>
    </source>
</reference>
<dbReference type="OrthoDB" id="191723at2759"/>
<keyword evidence="2" id="KW-0315">Glutamine amidotransferase</keyword>
<evidence type="ECO:0000256" key="3">
    <source>
        <dbReference type="SAM" id="Phobius"/>
    </source>
</evidence>
<evidence type="ECO:0000256" key="1">
    <source>
        <dbReference type="ARBA" id="ARBA00022679"/>
    </source>
</evidence>
<feature type="chain" id="PRO_5040514075" evidence="4">
    <location>
        <begin position="22"/>
        <end position="282"/>
    </location>
</feature>
<keyword evidence="3" id="KW-0812">Transmembrane</keyword>
<evidence type="ECO:0000313" key="5">
    <source>
        <dbReference type="EMBL" id="KAJ4968114.1"/>
    </source>
</evidence>
<keyword evidence="3" id="KW-0472">Membrane</keyword>
<keyword evidence="4" id="KW-0732">Signal</keyword>
<comment type="caution">
    <text evidence="5">The sequence shown here is derived from an EMBL/GenBank/DDBJ whole genome shotgun (WGS) entry which is preliminary data.</text>
</comment>
<evidence type="ECO:0000313" key="6">
    <source>
        <dbReference type="Proteomes" id="UP001141806"/>
    </source>
</evidence>
<dbReference type="AlphaFoldDB" id="A0A9Q0QQM4"/>
<evidence type="ECO:0000256" key="2">
    <source>
        <dbReference type="ARBA" id="ARBA00022962"/>
    </source>
</evidence>
<proteinExistence type="predicted"/>
<keyword evidence="6" id="KW-1185">Reference proteome</keyword>
<organism evidence="5 6">
    <name type="scientific">Protea cynaroides</name>
    <dbReference type="NCBI Taxonomy" id="273540"/>
    <lineage>
        <taxon>Eukaryota</taxon>
        <taxon>Viridiplantae</taxon>
        <taxon>Streptophyta</taxon>
        <taxon>Embryophyta</taxon>
        <taxon>Tracheophyta</taxon>
        <taxon>Spermatophyta</taxon>
        <taxon>Magnoliopsida</taxon>
        <taxon>Proteales</taxon>
        <taxon>Proteaceae</taxon>
        <taxon>Protea</taxon>
    </lineage>
</organism>
<feature type="transmembrane region" description="Helical" evidence="3">
    <location>
        <begin position="136"/>
        <end position="153"/>
    </location>
</feature>
<dbReference type="Proteomes" id="UP001141806">
    <property type="component" value="Unassembled WGS sequence"/>
</dbReference>
<dbReference type="GO" id="GO:0016740">
    <property type="term" value="F:transferase activity"/>
    <property type="evidence" value="ECO:0007669"/>
    <property type="project" value="UniProtKB-KW"/>
</dbReference>
<keyword evidence="1" id="KW-0808">Transferase</keyword>
<evidence type="ECO:0000256" key="4">
    <source>
        <dbReference type="SAM" id="SignalP"/>
    </source>
</evidence>
<accession>A0A9Q0QQM4</accession>
<dbReference type="PANTHER" id="PTHR11907">
    <property type="entry name" value="AMIDOPHOSPHORIBOSYLTRANSFERASE"/>
    <property type="match status" value="1"/>
</dbReference>